<dbReference type="RefSeq" id="WP_024541024.1">
    <property type="nucleotide sequence ID" value="NZ_JGYU01000003.1"/>
</dbReference>
<feature type="transmembrane region" description="Helical" evidence="2">
    <location>
        <begin position="347"/>
        <end position="367"/>
    </location>
</feature>
<name>A0A087AG99_9BIFI</name>
<keyword evidence="2" id="KW-0472">Membrane</keyword>
<dbReference type="AlphaFoldDB" id="A0A087AG99"/>
<proteinExistence type="predicted"/>
<feature type="region of interest" description="Disordered" evidence="1">
    <location>
        <begin position="738"/>
        <end position="770"/>
    </location>
</feature>
<sequence length="770" mass="83713">MKKRVWLSMLSSVIWTVVICALVFGIGFLIAKESDSSDLEYNSLDYDVQVLDDGDLRIRQIVDVRLHEREDSDDDVIPWKQLYQTYTLKASQLTNITDVSVKNLDTGEEYAQTEPKNPKYLSTSAWNREYARHWYIADVTSGASSPKAYDPAVDGLESRTRAQMGLDEQATMASKTTDADSDADADESPEWPRDKDIEIGWNIPATNAAKSMRFEIAMTWEGVATEYNDVTKFQWEPFGPENMVPIGVVRGTVTFPKGTGERDSWAWLHYAGNSLTKRVPGGLEFTAYNVRSRQHLDLVAMMTNAHVAGVERHVDGDAKQWTIDDETRQERAWHDQQHRRAVIRLCIWIAVAITVVLLSFFGIRAALRSRRAARLTSDIDYWRDVPAMTPGAAAVLWTKIGRAPAATRTSREMAATMMSLIDKKYIAVYPGEAKRYAGIDLSRVTSADVARLIASGETNPKKLGKTSTIVLLPRVFGTMVVDGGGAAPELCRSEQRLLSILREAYERLHTPVFDIKQMNKAFRQWEDGHLSVELFTDACDDECAALGATQHASPAAVTLGILDILVGVLAGIYFMASDGNVLLTCCLSLPAVFCGLFACIANKDFRITESGQRTIGELVGFDRYLEDFSEFSDREVLDVTLWGRYLVYAAALGVSRKVLQQLAAAYPQVNDAAWLDDNAAASGVLFWSARPSTIVGASLGSALAGGSFGAFSGGFVDFGTQLSSGMASVQSTISAAAPSSSSSGGSGGSFSGGGFGGSSGGSGGGSFGGR</sequence>
<feature type="domain" description="DUF2207" evidence="3">
    <location>
        <begin position="42"/>
        <end position="301"/>
    </location>
</feature>
<feature type="transmembrane region" description="Helical" evidence="2">
    <location>
        <begin position="581"/>
        <end position="601"/>
    </location>
</feature>
<dbReference type="InterPro" id="IPR048389">
    <property type="entry name" value="YciQ-like_C"/>
</dbReference>
<keyword evidence="2" id="KW-0812">Transmembrane</keyword>
<gene>
    <name evidence="5" type="ORF">BCHO_0959</name>
</gene>
<evidence type="ECO:0000313" key="5">
    <source>
        <dbReference type="EMBL" id="KFI57799.1"/>
    </source>
</evidence>
<evidence type="ECO:0000256" key="2">
    <source>
        <dbReference type="SAM" id="Phobius"/>
    </source>
</evidence>
<feature type="domain" description="Predicted membrane protein YciQ-like C-terminal" evidence="4">
    <location>
        <begin position="379"/>
        <end position="662"/>
    </location>
</feature>
<evidence type="ECO:0000259" key="3">
    <source>
        <dbReference type="Pfam" id="PF09972"/>
    </source>
</evidence>
<accession>A0A087AG99</accession>
<reference evidence="5 6" key="1">
    <citation type="submission" date="2014-03" db="EMBL/GenBank/DDBJ databases">
        <title>Genomics of Bifidobacteria.</title>
        <authorList>
            <person name="Ventura M."/>
            <person name="Milani C."/>
            <person name="Lugli G.A."/>
        </authorList>
    </citation>
    <scope>NUCLEOTIDE SEQUENCE [LARGE SCALE GENOMIC DNA]</scope>
    <source>
        <strain evidence="5 6">LMG 10510</strain>
    </source>
</reference>
<comment type="caution">
    <text evidence="5">The sequence shown here is derived from an EMBL/GenBank/DDBJ whole genome shotgun (WGS) entry which is preliminary data.</text>
</comment>
<evidence type="ECO:0008006" key="7">
    <source>
        <dbReference type="Google" id="ProtNLM"/>
    </source>
</evidence>
<evidence type="ECO:0000256" key="1">
    <source>
        <dbReference type="SAM" id="MobiDB-lite"/>
    </source>
</evidence>
<protein>
    <recommendedName>
        <fullName evidence="7">DUF2207 domain-containing protein</fullName>
    </recommendedName>
</protein>
<dbReference type="OrthoDB" id="3223373at2"/>
<evidence type="ECO:0000313" key="6">
    <source>
        <dbReference type="Proteomes" id="UP000028995"/>
    </source>
</evidence>
<feature type="compositionally biased region" description="Gly residues" evidence="1">
    <location>
        <begin position="744"/>
        <end position="770"/>
    </location>
</feature>
<dbReference type="Proteomes" id="UP000028995">
    <property type="component" value="Unassembled WGS sequence"/>
</dbReference>
<feature type="region of interest" description="Disordered" evidence="1">
    <location>
        <begin position="166"/>
        <end position="194"/>
    </location>
</feature>
<evidence type="ECO:0000259" key="4">
    <source>
        <dbReference type="Pfam" id="PF20990"/>
    </source>
</evidence>
<dbReference type="STRING" id="35760.BCHO_0959"/>
<feature type="transmembrane region" description="Helical" evidence="2">
    <location>
        <begin position="12"/>
        <end position="31"/>
    </location>
</feature>
<dbReference type="EMBL" id="JGYU01000003">
    <property type="protein sequence ID" value="KFI57799.1"/>
    <property type="molecule type" value="Genomic_DNA"/>
</dbReference>
<keyword evidence="6" id="KW-1185">Reference proteome</keyword>
<dbReference type="eggNOG" id="COG4907">
    <property type="taxonomic scope" value="Bacteria"/>
</dbReference>
<dbReference type="InterPro" id="IPR018702">
    <property type="entry name" value="DUF2207"/>
</dbReference>
<keyword evidence="2" id="KW-1133">Transmembrane helix</keyword>
<dbReference type="Pfam" id="PF09972">
    <property type="entry name" value="DUF2207"/>
    <property type="match status" value="1"/>
</dbReference>
<dbReference type="Pfam" id="PF20990">
    <property type="entry name" value="DUF2207_C"/>
    <property type="match status" value="1"/>
</dbReference>
<feature type="transmembrane region" description="Helical" evidence="2">
    <location>
        <begin position="555"/>
        <end position="575"/>
    </location>
</feature>
<organism evidence="5 6">
    <name type="scientific">Bifidobacterium choerinum</name>
    <dbReference type="NCBI Taxonomy" id="35760"/>
    <lineage>
        <taxon>Bacteria</taxon>
        <taxon>Bacillati</taxon>
        <taxon>Actinomycetota</taxon>
        <taxon>Actinomycetes</taxon>
        <taxon>Bifidobacteriales</taxon>
        <taxon>Bifidobacteriaceae</taxon>
        <taxon>Bifidobacterium</taxon>
    </lineage>
</organism>
<feature type="compositionally biased region" description="Acidic residues" evidence="1">
    <location>
        <begin position="179"/>
        <end position="189"/>
    </location>
</feature>